<dbReference type="STRING" id="370764.SAMN04489810_2148"/>
<evidence type="ECO:0000313" key="4">
    <source>
        <dbReference type="Proteomes" id="UP000199009"/>
    </source>
</evidence>
<reference evidence="3 4" key="1">
    <citation type="submission" date="2016-10" db="EMBL/GenBank/DDBJ databases">
        <authorList>
            <person name="de Groot N.N."/>
        </authorList>
    </citation>
    <scope>NUCLEOTIDE SEQUENCE [LARGE SCALE GENOMIC DNA]</scope>
    <source>
        <strain evidence="3 4">DSM 23142</strain>
    </source>
</reference>
<organism evidence="3 4">
    <name type="scientific">Microbacterium pygmaeum</name>
    <dbReference type="NCBI Taxonomy" id="370764"/>
    <lineage>
        <taxon>Bacteria</taxon>
        <taxon>Bacillati</taxon>
        <taxon>Actinomycetota</taxon>
        <taxon>Actinomycetes</taxon>
        <taxon>Micrococcales</taxon>
        <taxon>Microbacteriaceae</taxon>
        <taxon>Microbacterium</taxon>
    </lineage>
</organism>
<protein>
    <submittedName>
        <fullName evidence="3">Uncharacterized protein</fullName>
    </submittedName>
</protein>
<feature type="transmembrane region" description="Helical" evidence="2">
    <location>
        <begin position="205"/>
        <end position="223"/>
    </location>
</feature>
<feature type="transmembrane region" description="Helical" evidence="2">
    <location>
        <begin position="65"/>
        <end position="82"/>
    </location>
</feature>
<feature type="region of interest" description="Disordered" evidence="1">
    <location>
        <begin position="229"/>
        <end position="252"/>
    </location>
</feature>
<evidence type="ECO:0000256" key="2">
    <source>
        <dbReference type="SAM" id="Phobius"/>
    </source>
</evidence>
<proteinExistence type="predicted"/>
<dbReference type="Proteomes" id="UP000199009">
    <property type="component" value="Chromosome I"/>
</dbReference>
<keyword evidence="2" id="KW-0472">Membrane</keyword>
<keyword evidence="4" id="KW-1185">Reference proteome</keyword>
<feature type="transmembrane region" description="Helical" evidence="2">
    <location>
        <begin position="94"/>
        <end position="116"/>
    </location>
</feature>
<evidence type="ECO:0000313" key="3">
    <source>
        <dbReference type="EMBL" id="SDH11477.1"/>
    </source>
</evidence>
<dbReference type="AlphaFoldDB" id="A0A1G7ZS79"/>
<dbReference type="RefSeq" id="WP_157681845.1">
    <property type="nucleotide sequence ID" value="NZ_LT629692.1"/>
</dbReference>
<keyword evidence="2" id="KW-0812">Transmembrane</keyword>
<evidence type="ECO:0000256" key="1">
    <source>
        <dbReference type="SAM" id="MobiDB-lite"/>
    </source>
</evidence>
<sequence length="252" mass="28085">MASTVRNSVRSTWRWFFDDARAATLVLAMILSVDALLALIHVVVMVGWNAPDIWRIDMDGSYGEAYQYVKYLWVSILLVVYARQNRDWPILGWLPLFIYFIVDDALLIHEQAGYWYSSQDWAFGLGPISAQNVGELATSALVGLALLVPLVVGYVRGTPRTKWIYRVVVALMVALLFFAVVVDAVHGLFMNIRLIDRGLGFLEDLGEMVVLSVIVGVFFRINVGGGQKGFSQDAAGPAASEPTTQTRRALRR</sequence>
<feature type="compositionally biased region" description="Polar residues" evidence="1">
    <location>
        <begin position="241"/>
        <end position="252"/>
    </location>
</feature>
<accession>A0A1G7ZS79</accession>
<feature type="transmembrane region" description="Helical" evidence="2">
    <location>
        <begin position="20"/>
        <end position="45"/>
    </location>
</feature>
<name>A0A1G7ZS79_9MICO</name>
<feature type="transmembrane region" description="Helical" evidence="2">
    <location>
        <begin position="136"/>
        <end position="155"/>
    </location>
</feature>
<dbReference type="OrthoDB" id="1493138at2"/>
<keyword evidence="2" id="KW-1133">Transmembrane helix</keyword>
<dbReference type="EMBL" id="LT629692">
    <property type="protein sequence ID" value="SDH11477.1"/>
    <property type="molecule type" value="Genomic_DNA"/>
</dbReference>
<gene>
    <name evidence="3" type="ORF">SAMN04489810_2148</name>
</gene>
<feature type="transmembrane region" description="Helical" evidence="2">
    <location>
        <begin position="167"/>
        <end position="185"/>
    </location>
</feature>